<keyword evidence="10" id="KW-0812">Transmembrane</keyword>
<evidence type="ECO:0000256" key="2">
    <source>
        <dbReference type="ARBA" id="ARBA00004922"/>
    </source>
</evidence>
<evidence type="ECO:0000256" key="1">
    <source>
        <dbReference type="ARBA" id="ARBA00004240"/>
    </source>
</evidence>
<evidence type="ECO:0000256" key="9">
    <source>
        <dbReference type="SAM" id="MobiDB-lite"/>
    </source>
</evidence>
<reference evidence="11" key="1">
    <citation type="journal article" date="2020" name="Fungal Divers.">
        <title>Resolving the Mortierellaceae phylogeny through synthesis of multi-gene phylogenetics and phylogenomics.</title>
        <authorList>
            <person name="Vandepol N."/>
            <person name="Liber J."/>
            <person name="Desiro A."/>
            <person name="Na H."/>
            <person name="Kennedy M."/>
            <person name="Barry K."/>
            <person name="Grigoriev I.V."/>
            <person name="Miller A.N."/>
            <person name="O'Donnell K."/>
            <person name="Stajich J.E."/>
            <person name="Bonito G."/>
        </authorList>
    </citation>
    <scope>NUCLEOTIDE SEQUENCE</scope>
    <source>
        <strain evidence="11">CK1249</strain>
    </source>
</reference>
<organism evidence="11 12">
    <name type="scientific">Mortierella alpina</name>
    <name type="common">Oleaginous fungus</name>
    <name type="synonym">Mortierella renispora</name>
    <dbReference type="NCBI Taxonomy" id="64518"/>
    <lineage>
        <taxon>Eukaryota</taxon>
        <taxon>Fungi</taxon>
        <taxon>Fungi incertae sedis</taxon>
        <taxon>Mucoromycota</taxon>
        <taxon>Mortierellomycotina</taxon>
        <taxon>Mortierellomycetes</taxon>
        <taxon>Mortierellales</taxon>
        <taxon>Mortierellaceae</taxon>
        <taxon>Mortierella</taxon>
    </lineage>
</organism>
<comment type="pathway">
    <text evidence="2">Protein modification; protein glycosylation.</text>
</comment>
<feature type="compositionally biased region" description="Low complexity" evidence="9">
    <location>
        <begin position="1"/>
        <end position="14"/>
    </location>
</feature>
<keyword evidence="5" id="KW-0294">Fucose metabolism</keyword>
<protein>
    <recommendedName>
        <fullName evidence="8">GDP-fucose protein O-fucosyltransferase 2</fullName>
    </recommendedName>
</protein>
<dbReference type="InterPro" id="IPR045130">
    <property type="entry name" value="OFUT2-like"/>
</dbReference>
<dbReference type="CDD" id="cd11296">
    <property type="entry name" value="O-FucT_like"/>
    <property type="match status" value="1"/>
</dbReference>
<keyword evidence="10" id="KW-1133">Transmembrane helix</keyword>
<gene>
    <name evidence="11" type="ORF">BGZ70_004336</name>
</gene>
<dbReference type="Proteomes" id="UP000738359">
    <property type="component" value="Unassembled WGS sequence"/>
</dbReference>
<accession>A0A9P6IST7</accession>
<evidence type="ECO:0000256" key="5">
    <source>
        <dbReference type="ARBA" id="ARBA00023253"/>
    </source>
</evidence>
<keyword evidence="10" id="KW-0472">Membrane</keyword>
<dbReference type="Pfam" id="PF10250">
    <property type="entry name" value="O-FucT"/>
    <property type="match status" value="1"/>
</dbReference>
<evidence type="ECO:0000256" key="6">
    <source>
        <dbReference type="ARBA" id="ARBA00023277"/>
    </source>
</evidence>
<keyword evidence="6" id="KW-0119">Carbohydrate metabolism</keyword>
<dbReference type="PANTHER" id="PTHR13398">
    <property type="entry name" value="GDP-FUCOSE PROTEIN O-FUCOSYLTRANSFERASE 2"/>
    <property type="match status" value="1"/>
</dbReference>
<feature type="compositionally biased region" description="Basic and acidic residues" evidence="9">
    <location>
        <begin position="504"/>
        <end position="521"/>
    </location>
</feature>
<evidence type="ECO:0000313" key="12">
    <source>
        <dbReference type="Proteomes" id="UP000738359"/>
    </source>
</evidence>
<dbReference type="Gene3D" id="3.40.50.11340">
    <property type="match status" value="1"/>
</dbReference>
<evidence type="ECO:0000256" key="10">
    <source>
        <dbReference type="SAM" id="Phobius"/>
    </source>
</evidence>
<dbReference type="AlphaFoldDB" id="A0A9P6IST7"/>
<evidence type="ECO:0000256" key="7">
    <source>
        <dbReference type="ARBA" id="ARBA00025803"/>
    </source>
</evidence>
<feature type="transmembrane region" description="Helical" evidence="10">
    <location>
        <begin position="41"/>
        <end position="61"/>
    </location>
</feature>
<comment type="subcellular location">
    <subcellularLocation>
        <location evidence="1">Endoplasmic reticulum</location>
    </subcellularLocation>
</comment>
<evidence type="ECO:0000256" key="3">
    <source>
        <dbReference type="ARBA" id="ARBA00022679"/>
    </source>
</evidence>
<evidence type="ECO:0000256" key="8">
    <source>
        <dbReference type="ARBA" id="ARBA00026232"/>
    </source>
</evidence>
<dbReference type="GO" id="GO:0006004">
    <property type="term" value="P:fucose metabolic process"/>
    <property type="evidence" value="ECO:0007669"/>
    <property type="project" value="UniProtKB-KW"/>
</dbReference>
<name>A0A9P6IST7_MORAP</name>
<feature type="region of interest" description="Disordered" evidence="9">
    <location>
        <begin position="1"/>
        <end position="23"/>
    </location>
</feature>
<keyword evidence="3" id="KW-0808">Transferase</keyword>
<evidence type="ECO:0000256" key="4">
    <source>
        <dbReference type="ARBA" id="ARBA00022824"/>
    </source>
</evidence>
<feature type="compositionally biased region" description="Polar residues" evidence="9">
    <location>
        <begin position="489"/>
        <end position="500"/>
    </location>
</feature>
<feature type="region of interest" description="Disordered" evidence="9">
    <location>
        <begin position="488"/>
        <end position="525"/>
    </location>
</feature>
<sequence length="695" mass="79092">PSLQSSLSSSSRPQLPRRKSLQVHWHPSVNKRQAAKRNRQIAYMLAILFFFSAVTLLLFHYSGCDLATGQCQRSKRRFDSASTGQLSQHGRKRLPVPVAMVFGDDGLMMDDDTAVAGAGRLRLDPARSWSQLSGRLKWDRESGRQPGNVADDSDDLSFGDTSPEAIRDPSAETGIDTTDAGSGREEFAELDYSLDGIIIEDEDDTLEAQEANQDDMDDDTQALRGNAGATPQEAYVDIWSETSDSLSEDDYQELEEDYLVLSKVEATKQQQQHSLNSRLDASVKYMTYLPYAGLTNQFYSMLRAIMIAKSLDRTLILPPITASSHDKSKQNQPWSSYFDLDTFMYLTGVKVVEFHDLREPDRIAAAESLKCHITCGVGSLRPLDFSAKEFLKQWKFDLSMSPLEIETTEFNELVPALRNMENEQMLCLTHGYKIAVPKEEEWDLYGRYFYFTPAVERFFAGVLDKMAADDLQQTQMSMKQRFMDEHSDQPINEQLRPDSTQQEQQRREDEHENSENSHDIHSSGLMNSAIVTDTDLYEDSHRQVTKDKSEIQINNTPIRSHGPFISIHVRRGDFIDYCQQHFQHALQTCLPTTQELASTLQDLLIADPSLRGLPVYVSTNEDRPEELAQFRYLGWHVLDHQRMGSREKLGVFGAMMMDQIFMAQAQVLIGVRTSTFSKVGAYRQEDWYGRKAVFM</sequence>
<keyword evidence="12" id="KW-1185">Reference proteome</keyword>
<feature type="non-terminal residue" evidence="11">
    <location>
        <position position="1"/>
    </location>
</feature>
<dbReference type="Gene3D" id="3.40.50.11350">
    <property type="match status" value="1"/>
</dbReference>
<comment type="caution">
    <text evidence="11">The sequence shown here is derived from an EMBL/GenBank/DDBJ whole genome shotgun (WGS) entry which is preliminary data.</text>
</comment>
<dbReference type="OrthoDB" id="1882547at2759"/>
<dbReference type="InterPro" id="IPR019378">
    <property type="entry name" value="GDP-Fuc_O-FucTrfase"/>
</dbReference>
<dbReference type="GO" id="GO:0005783">
    <property type="term" value="C:endoplasmic reticulum"/>
    <property type="evidence" value="ECO:0007669"/>
    <property type="project" value="UniProtKB-SubCell"/>
</dbReference>
<comment type="similarity">
    <text evidence="7">Belongs to the glycosyltransferase 68 family.</text>
</comment>
<dbReference type="PANTHER" id="PTHR13398:SF0">
    <property type="entry name" value="GDP-FUCOSE PROTEIN O-FUCOSYLTRANSFERASE 2"/>
    <property type="match status" value="1"/>
</dbReference>
<dbReference type="GO" id="GO:0046922">
    <property type="term" value="F:peptide-O-fucosyltransferase activity"/>
    <property type="evidence" value="ECO:0007669"/>
    <property type="project" value="InterPro"/>
</dbReference>
<keyword evidence="4" id="KW-0256">Endoplasmic reticulum</keyword>
<dbReference type="EMBL" id="JAAAHY010002305">
    <property type="protein sequence ID" value="KAF9944799.1"/>
    <property type="molecule type" value="Genomic_DNA"/>
</dbReference>
<proteinExistence type="inferred from homology"/>
<feature type="region of interest" description="Disordered" evidence="9">
    <location>
        <begin position="137"/>
        <end position="184"/>
    </location>
</feature>
<evidence type="ECO:0000313" key="11">
    <source>
        <dbReference type="EMBL" id="KAF9944799.1"/>
    </source>
</evidence>